<dbReference type="OrthoDB" id="4096268at2759"/>
<dbReference type="InterPro" id="IPR000253">
    <property type="entry name" value="FHA_dom"/>
</dbReference>
<dbReference type="SUPFAM" id="SSF49879">
    <property type="entry name" value="SMAD/FHA domain"/>
    <property type="match status" value="1"/>
</dbReference>
<reference evidence="2" key="1">
    <citation type="submission" date="2016-11" db="UniProtKB">
        <authorList>
            <consortium name="WormBaseParasite"/>
        </authorList>
    </citation>
    <scope>IDENTIFICATION</scope>
</reference>
<evidence type="ECO:0000313" key="2">
    <source>
        <dbReference type="WBParaSite" id="maker-uti_cns_0004195-snap-gene-0.18-mRNA-1"/>
    </source>
</evidence>
<dbReference type="Pfam" id="PF00498">
    <property type="entry name" value="FHA"/>
    <property type="match status" value="1"/>
</dbReference>
<dbReference type="AlphaFoldDB" id="A0A1I8H381"/>
<dbReference type="WBParaSite" id="maker-uti_cns_0004195-snap-gene-0.18-mRNA-1">
    <property type="protein sequence ID" value="maker-uti_cns_0004195-snap-gene-0.18-mRNA-1"/>
    <property type="gene ID" value="maker-uti_cns_0004195-snap-gene-0.18"/>
</dbReference>
<dbReference type="InterPro" id="IPR050923">
    <property type="entry name" value="Cell_Proc_Reg/RNA_Proc"/>
</dbReference>
<evidence type="ECO:0000313" key="1">
    <source>
        <dbReference type="Proteomes" id="UP000095280"/>
    </source>
</evidence>
<dbReference type="InterPro" id="IPR008984">
    <property type="entry name" value="SMAD_FHA_dom_sf"/>
</dbReference>
<sequence length="446" mass="47370">MTSHLNKKEKFELSEKLFNNFKVPSWAGRPQMGLHLDVLKEGKLVQKLMIDEKKCYFFGRNRQLCDFPVEHESCSRVHAALVWHKFVSRPFLIDLGSTHGTFIGTFRLEPHKPQQVPIDSEIHFGASSRVHIIREKPQHRQRYLEGGEGEQGADQDGVSGNGTSGGAGSGGISSSYGGGGREGNYLGLPQTESELDNLTEFNTAQNRRIASVVASSVTAAAQNQDPDAVDEMGAIANSRKRRRGRCITFADEDDVINPEDVDPTVGRFRNLVYETFIPNSGKKTKFVVGSQDDSHGHNQLHYHQQSHSADEDSIATNANSSASSGIGSDSLSASALSLGAFSAAAKLGLALPNLTPDVDVEPPPAVASTTASVATSSAVPVINNNTAPNVGKTAGAPAVAAAGSDEAHEAGTAAASSAGEALDTPRKKKYAKEAWPGKKPGFLASG</sequence>
<name>A0A1I8H381_9PLAT</name>
<dbReference type="CDD" id="cd22674">
    <property type="entry name" value="FHA_PPP1R8"/>
    <property type="match status" value="1"/>
</dbReference>
<dbReference type="STRING" id="282301.A0A1I8H381"/>
<dbReference type="Gene3D" id="6.10.250.1290">
    <property type="match status" value="1"/>
</dbReference>
<keyword evidence="1" id="KW-1185">Reference proteome</keyword>
<accession>A0A1I8H381</accession>
<protein>
    <submittedName>
        <fullName evidence="2">FHA domain-containing protein</fullName>
    </submittedName>
</protein>
<dbReference type="PROSITE" id="PS50006">
    <property type="entry name" value="FHA_DOMAIN"/>
    <property type="match status" value="1"/>
</dbReference>
<organism evidence="1 2">
    <name type="scientific">Macrostomum lignano</name>
    <dbReference type="NCBI Taxonomy" id="282301"/>
    <lineage>
        <taxon>Eukaryota</taxon>
        <taxon>Metazoa</taxon>
        <taxon>Spiralia</taxon>
        <taxon>Lophotrochozoa</taxon>
        <taxon>Platyhelminthes</taxon>
        <taxon>Rhabditophora</taxon>
        <taxon>Macrostomorpha</taxon>
        <taxon>Macrostomida</taxon>
        <taxon>Macrostomidae</taxon>
        <taxon>Macrostomum</taxon>
    </lineage>
</organism>
<dbReference type="Gene3D" id="2.60.200.20">
    <property type="match status" value="1"/>
</dbReference>
<proteinExistence type="predicted"/>
<dbReference type="Proteomes" id="UP000095280">
    <property type="component" value="Unplaced"/>
</dbReference>
<dbReference type="PANTHER" id="PTHR23308">
    <property type="entry name" value="NUCLEAR INHIBITOR OF PROTEIN PHOSPHATASE-1"/>
    <property type="match status" value="1"/>
</dbReference>
<dbReference type="SMART" id="SM00240">
    <property type="entry name" value="FHA"/>
    <property type="match status" value="1"/>
</dbReference>
<dbReference type="FunFam" id="2.60.200.20:FF:000019">
    <property type="entry name" value="Nuclear inhibitor of protein phosphatase"/>
    <property type="match status" value="1"/>
</dbReference>